<dbReference type="OrthoDB" id="8477484at2"/>
<name>U2WU68_9PROT</name>
<protein>
    <submittedName>
        <fullName evidence="1">Uncharacterized protein</fullName>
    </submittedName>
</protein>
<accession>U2WU68</accession>
<reference evidence="1 2" key="1">
    <citation type="journal article" date="2014" name="FEMS Microbiol. Ecol.">
        <title>Genomic differentiation among two strains of the PS1 clade isolated from geographically separated marine habitats.</title>
        <authorList>
            <person name="Jimenez-Infante F."/>
            <person name="Ngugi D.K."/>
            <person name="Alam I."/>
            <person name="Rashid M."/>
            <person name="Baalawi W."/>
            <person name="Kamau A.A."/>
            <person name="Bajic V.B."/>
            <person name="Stingl U."/>
        </authorList>
    </citation>
    <scope>NUCLEOTIDE SEQUENCE [LARGE SCALE GENOMIC DNA]</scope>
    <source>
        <strain evidence="1 2">RS24</strain>
    </source>
</reference>
<comment type="caution">
    <text evidence="1">The sequence shown here is derived from an EMBL/GenBank/DDBJ whole genome shotgun (WGS) entry which is preliminary data.</text>
</comment>
<evidence type="ECO:0000313" key="2">
    <source>
        <dbReference type="Proteomes" id="UP000016762"/>
    </source>
</evidence>
<gene>
    <name evidence="1" type="ORF">RS24_00803</name>
</gene>
<dbReference type="Proteomes" id="UP000016762">
    <property type="component" value="Unassembled WGS sequence"/>
</dbReference>
<organism evidence="1 2">
    <name type="scientific">Candidatus Micropelagius thuwalensis</name>
    <dbReference type="NCBI Taxonomy" id="1397666"/>
    <lineage>
        <taxon>Bacteria</taxon>
        <taxon>Pseudomonadati</taxon>
        <taxon>Pseudomonadota</taxon>
        <taxon>Alphaproteobacteria</taxon>
        <taxon>PS1 clade</taxon>
        <taxon>Candidatus Micropelagius</taxon>
    </lineage>
</organism>
<dbReference type="EMBL" id="AWXE01000002">
    <property type="protein sequence ID" value="ERL47083.1"/>
    <property type="molecule type" value="Genomic_DNA"/>
</dbReference>
<dbReference type="AlphaFoldDB" id="U2WU68"/>
<proteinExistence type="predicted"/>
<keyword evidence="2" id="KW-1185">Reference proteome</keyword>
<sequence>MSQDRVAFFIRAYNDVDHFVPVIAEFIKKNENPIIVVTSDIELENDYRIVYLKTLGVFEIFKDIDFDFINASKRGTILSKILSKFYSLKRNRRGLIGKLHRKLFYNASKQLDFLHSNNISTCVFEWSTPFDKGEVLEKYFLAATGIGLTTIAIPHGCNIFINSDVNTGYRKMIMKGNLVDQQDRDLFDYFILQNPIRRDGWIKWGLNPVKTQAWGSTRFYPDWAKTNKDICPKFIPDVVEDGKLKVVFMQFQKDYNVHNELVMDALKELSHFNFISLAVKDATRAGKEYFNKENSGSVLGDALIGWYGNEVHSPALIDWADCVIVIGGSIGIEAMLQDKHVIYPTYLNSNHTMYEYYQAAHCPNGFSEIKKLLEDLHMNNKTPTLPGVDDMLREIIYAGNKPYNVPLKYYEKIKEKNLSYGLNISDK</sequence>
<dbReference type="RefSeq" id="WP_021776840.1">
    <property type="nucleotide sequence ID" value="NZ_AWXE01000002.1"/>
</dbReference>
<dbReference type="STRING" id="1397666.RS24_00803"/>
<dbReference type="eggNOG" id="COG1887">
    <property type="taxonomic scope" value="Bacteria"/>
</dbReference>
<evidence type="ECO:0000313" key="1">
    <source>
        <dbReference type="EMBL" id="ERL47083.1"/>
    </source>
</evidence>